<keyword evidence="1" id="KW-0732">Signal</keyword>
<organism evidence="2 3">
    <name type="scientific">Actinomadura algeriensis</name>
    <dbReference type="NCBI Taxonomy" id="1679523"/>
    <lineage>
        <taxon>Bacteria</taxon>
        <taxon>Bacillati</taxon>
        <taxon>Actinomycetota</taxon>
        <taxon>Actinomycetes</taxon>
        <taxon>Streptosporangiales</taxon>
        <taxon>Thermomonosporaceae</taxon>
        <taxon>Actinomadura</taxon>
    </lineage>
</organism>
<evidence type="ECO:0000313" key="3">
    <source>
        <dbReference type="Proteomes" id="UP000627838"/>
    </source>
</evidence>
<comment type="caution">
    <text evidence="2">The sequence shown here is derived from an EMBL/GenBank/DDBJ whole genome shotgun (WGS) entry which is preliminary data.</text>
</comment>
<dbReference type="RefSeq" id="WP_192759443.1">
    <property type="nucleotide sequence ID" value="NZ_JADBDZ010000001.1"/>
</dbReference>
<proteinExistence type="predicted"/>
<dbReference type="Proteomes" id="UP000627838">
    <property type="component" value="Unassembled WGS sequence"/>
</dbReference>
<dbReference type="InterPro" id="IPR006311">
    <property type="entry name" value="TAT_signal"/>
</dbReference>
<keyword evidence="3" id="KW-1185">Reference proteome</keyword>
<feature type="signal peptide" evidence="1">
    <location>
        <begin position="1"/>
        <end position="32"/>
    </location>
</feature>
<evidence type="ECO:0000256" key="1">
    <source>
        <dbReference type="SAM" id="SignalP"/>
    </source>
</evidence>
<reference evidence="2 3" key="1">
    <citation type="submission" date="2020-10" db="EMBL/GenBank/DDBJ databases">
        <title>Sequencing the genomes of 1000 actinobacteria strains.</title>
        <authorList>
            <person name="Klenk H.-P."/>
        </authorList>
    </citation>
    <scope>NUCLEOTIDE SEQUENCE [LARGE SCALE GENOMIC DNA]</scope>
    <source>
        <strain evidence="2 3">DSM 46744</strain>
    </source>
</reference>
<accession>A0ABR9JRP2</accession>
<name>A0ABR9JRP2_9ACTN</name>
<dbReference type="PROSITE" id="PS51318">
    <property type="entry name" value="TAT"/>
    <property type="match status" value="1"/>
</dbReference>
<dbReference type="SUPFAM" id="SSF101898">
    <property type="entry name" value="NHL repeat"/>
    <property type="match status" value="1"/>
</dbReference>
<gene>
    <name evidence="2" type="ORF">H4W34_002633</name>
</gene>
<evidence type="ECO:0000313" key="2">
    <source>
        <dbReference type="EMBL" id="MBE1532800.1"/>
    </source>
</evidence>
<feature type="chain" id="PRO_5045793595" description="Secreted protein" evidence="1">
    <location>
        <begin position="33"/>
        <end position="361"/>
    </location>
</feature>
<sequence length="361" mass="38229">MRSFRARPALSAAAALAAALAAGGLAAAPAAAAEPPPLHASPTPLLWPRSGLETVSATGPNDVWAGGYQGYQGIDWSVPGFGAGTIDVLPPKAVVTRWNGTYWQTHDMPGTGGDAAVENIDAGSPSNVWVAGRLHAFQDVMKHKPFVTRWDGTRWHSVPLPDGCAPRHPEADATGAWFACGTEILRWEGGAWTRYDAGAHDNCCIAVNAISAVPGGPAWAATTWGLVRWDGRAWSEIAELPQDVFWYRVLAVSADEVWATGTEPAPNGHRQWVLYRWDGESWSRAPAAPGGAELVRTGDGTMWAVQGTWGELSRLDGDTWTGVEVPVPDDGQITAAAAVPGAPTLWAVGKTKNVPVVLNNR</sequence>
<protein>
    <recommendedName>
        <fullName evidence="4">Secreted protein</fullName>
    </recommendedName>
</protein>
<dbReference type="EMBL" id="JADBDZ010000001">
    <property type="protein sequence ID" value="MBE1532800.1"/>
    <property type="molecule type" value="Genomic_DNA"/>
</dbReference>
<evidence type="ECO:0008006" key="4">
    <source>
        <dbReference type="Google" id="ProtNLM"/>
    </source>
</evidence>